<dbReference type="AlphaFoldDB" id="A0A645AP46"/>
<dbReference type="EMBL" id="VSSQ01015003">
    <property type="protein sequence ID" value="MPM54870.1"/>
    <property type="molecule type" value="Genomic_DNA"/>
</dbReference>
<accession>A0A645AP46</accession>
<reference evidence="1" key="1">
    <citation type="submission" date="2019-08" db="EMBL/GenBank/DDBJ databases">
        <authorList>
            <person name="Kucharzyk K."/>
            <person name="Murdoch R.W."/>
            <person name="Higgins S."/>
            <person name="Loffler F."/>
        </authorList>
    </citation>
    <scope>NUCLEOTIDE SEQUENCE</scope>
</reference>
<name>A0A645AP46_9ZZZZ</name>
<evidence type="ECO:0000313" key="1">
    <source>
        <dbReference type="EMBL" id="MPM54870.1"/>
    </source>
</evidence>
<protein>
    <submittedName>
        <fullName evidence="1">Uncharacterized protein</fullName>
    </submittedName>
</protein>
<organism evidence="1">
    <name type="scientific">bioreactor metagenome</name>
    <dbReference type="NCBI Taxonomy" id="1076179"/>
    <lineage>
        <taxon>unclassified sequences</taxon>
        <taxon>metagenomes</taxon>
        <taxon>ecological metagenomes</taxon>
    </lineage>
</organism>
<proteinExistence type="predicted"/>
<gene>
    <name evidence="1" type="ORF">SDC9_101653</name>
</gene>
<comment type="caution">
    <text evidence="1">The sequence shown here is derived from an EMBL/GenBank/DDBJ whole genome shotgun (WGS) entry which is preliminary data.</text>
</comment>
<sequence>MILEQQMRFRHPAHQKPGVGALRQSARNGLAGEIVRRHQFRACVRAVEHQAVPIGKSWIEPSLFTRKPFIQKQNEFSRFLRGDLARAVVQHRRVRDVRFPRQRHQIAAVGHIGLHQRNAKTGGFQRRSARIIPFGIIAEYGEVRRVAAGFHAIRHRFYQPEFSVARELIHHGMMRRIQRCFSA</sequence>